<evidence type="ECO:0000256" key="7">
    <source>
        <dbReference type="ARBA" id="ARBA00022777"/>
    </source>
</evidence>
<feature type="transmembrane region" description="Helical" evidence="12">
    <location>
        <begin position="414"/>
        <end position="434"/>
    </location>
</feature>
<keyword evidence="9 12" id="KW-1133">Transmembrane helix</keyword>
<dbReference type="OrthoDB" id="3647180at2"/>
<dbReference type="EC" id="2.7.13.3" evidence="2"/>
<keyword evidence="7" id="KW-0418">Kinase</keyword>
<evidence type="ECO:0000256" key="10">
    <source>
        <dbReference type="ARBA" id="ARBA00023012"/>
    </source>
</evidence>
<feature type="domain" description="HAMP" evidence="13">
    <location>
        <begin position="691"/>
        <end position="738"/>
    </location>
</feature>
<dbReference type="PROSITE" id="PS50885">
    <property type="entry name" value="HAMP"/>
    <property type="match status" value="2"/>
</dbReference>
<name>A0A5N6AC55_9ACTN</name>
<dbReference type="SMART" id="SM00304">
    <property type="entry name" value="HAMP"/>
    <property type="match status" value="2"/>
</dbReference>
<dbReference type="AlphaFoldDB" id="A0A5N6AC55"/>
<keyword evidence="3" id="KW-0597">Phosphoprotein</keyword>
<evidence type="ECO:0000313" key="15">
    <source>
        <dbReference type="Proteomes" id="UP000314251"/>
    </source>
</evidence>
<dbReference type="PANTHER" id="PTHR44936:SF9">
    <property type="entry name" value="SENSOR PROTEIN CREC"/>
    <property type="match status" value="1"/>
</dbReference>
<gene>
    <name evidence="14" type="ORF">FH607_012930</name>
</gene>
<evidence type="ECO:0000256" key="1">
    <source>
        <dbReference type="ARBA" id="ARBA00000085"/>
    </source>
</evidence>
<dbReference type="GO" id="GO:0016020">
    <property type="term" value="C:membrane"/>
    <property type="evidence" value="ECO:0007669"/>
    <property type="project" value="InterPro"/>
</dbReference>
<dbReference type="GO" id="GO:0004673">
    <property type="term" value="F:protein histidine kinase activity"/>
    <property type="evidence" value="ECO:0007669"/>
    <property type="project" value="UniProtKB-EC"/>
</dbReference>
<dbReference type="Proteomes" id="UP000314251">
    <property type="component" value="Unassembled WGS sequence"/>
</dbReference>
<keyword evidence="6" id="KW-0547">Nucleotide-binding</keyword>
<feature type="transmembrane region" description="Helical" evidence="12">
    <location>
        <begin position="672"/>
        <end position="693"/>
    </location>
</feature>
<evidence type="ECO:0000256" key="9">
    <source>
        <dbReference type="ARBA" id="ARBA00022989"/>
    </source>
</evidence>
<evidence type="ECO:0000256" key="6">
    <source>
        <dbReference type="ARBA" id="ARBA00022741"/>
    </source>
</evidence>
<dbReference type="Gene3D" id="6.10.340.10">
    <property type="match status" value="2"/>
</dbReference>
<dbReference type="GO" id="GO:0000160">
    <property type="term" value="P:phosphorelay signal transduction system"/>
    <property type="evidence" value="ECO:0007669"/>
    <property type="project" value="UniProtKB-KW"/>
</dbReference>
<keyword evidence="10" id="KW-0902">Two-component regulatory system</keyword>
<feature type="domain" description="HAMP" evidence="13">
    <location>
        <begin position="329"/>
        <end position="376"/>
    </location>
</feature>
<dbReference type="RefSeq" id="WP_139667891.1">
    <property type="nucleotide sequence ID" value="NZ_VDLY02000007.1"/>
</dbReference>
<dbReference type="EMBL" id="VDLY02000007">
    <property type="protein sequence ID" value="KAB8165822.1"/>
    <property type="molecule type" value="Genomic_DNA"/>
</dbReference>
<feature type="compositionally biased region" description="Pro residues" evidence="11">
    <location>
        <begin position="379"/>
        <end position="402"/>
    </location>
</feature>
<dbReference type="GO" id="GO:0005524">
    <property type="term" value="F:ATP binding"/>
    <property type="evidence" value="ECO:0007669"/>
    <property type="project" value="UniProtKB-KW"/>
</dbReference>
<keyword evidence="15" id="KW-1185">Reference proteome</keyword>
<feature type="region of interest" description="Disordered" evidence="11">
    <location>
        <begin position="375"/>
        <end position="406"/>
    </location>
</feature>
<comment type="catalytic activity">
    <reaction evidence="1">
        <text>ATP + protein L-histidine = ADP + protein N-phospho-L-histidine.</text>
        <dbReference type="EC" id="2.7.13.3"/>
    </reaction>
</comment>
<dbReference type="InterPro" id="IPR003660">
    <property type="entry name" value="HAMP_dom"/>
</dbReference>
<dbReference type="Pfam" id="PF00672">
    <property type="entry name" value="HAMP"/>
    <property type="match status" value="2"/>
</dbReference>
<keyword evidence="5 12" id="KW-0812">Transmembrane</keyword>
<organism evidence="14 15">
    <name type="scientific">Streptomyces mimosae</name>
    <dbReference type="NCBI Taxonomy" id="2586635"/>
    <lineage>
        <taxon>Bacteria</taxon>
        <taxon>Bacillati</taxon>
        <taxon>Actinomycetota</taxon>
        <taxon>Actinomycetes</taxon>
        <taxon>Kitasatosporales</taxon>
        <taxon>Streptomycetaceae</taxon>
        <taxon>Streptomyces</taxon>
    </lineage>
</organism>
<proteinExistence type="predicted"/>
<sequence>MNPPTTVPTETRAPLSPRRREHRPHRAAWRADMPLLGGFRPPLLVLLALLVVVAAHTALLVPATPEGPVTGAEREAQHGVAQDAAAATRATLDESVADLRRIAADLGEPPPTADALAALAPGHRGWLGLAHYATPAEARSGRPAVAHGEPLPAFEPPEGPAGGEIPPRLVRTRTGETRLLALARVGTPERPGLLAALSPVAAPAVGPEADRRVQLVEDTGRVVAATGRDPGSAEAAELASTAVADGGAGGSLVGEPSDGLVTVAGYATLAGRAPDDRSGADAAGLGLTVVTDVLAPVPGPAAPGHRASAALLAGALLLIALPAGWLLRRALARPVAQLGVAAARLAGGDTREPVRVPRFGEPARIGRALESLRRQLGPAEPPTPPGPPGPPAPPGPHAPPGPVRRRRPGLGVRSVVLLCLVPLLAWSAAALLVVHRADAAALPERLLVDQEQRGAFAAERVARGLREGHSDLRSVAARLEGLQPVAHDAVLADALAAHARYRALYLVDGSGAPLAGVGDAPSTPVEARALGGGPFGTAGIVALRTDQPLVAARVPVGGGELTLVGEFSHGHLDQALARPGLGEVWLTDRSGAVMATGEDTPIPERLPEARLDDAVEAGVTGRVSRAREPAMITVTRLSPEGEAAALDGWHLVVRQSTAWLDLPANQVEHRTAFAGLLALTASVGCLGWLHVVVVRPLRALAARAEALADGDRTTPLYPVHHDEVGTVTRALERVRHQLPG</sequence>
<dbReference type="InterPro" id="IPR050980">
    <property type="entry name" value="2C_sensor_his_kinase"/>
</dbReference>
<evidence type="ECO:0000256" key="3">
    <source>
        <dbReference type="ARBA" id="ARBA00022553"/>
    </source>
</evidence>
<evidence type="ECO:0000313" key="14">
    <source>
        <dbReference type="EMBL" id="KAB8165822.1"/>
    </source>
</evidence>
<feature type="region of interest" description="Disordered" evidence="11">
    <location>
        <begin position="141"/>
        <end position="166"/>
    </location>
</feature>
<keyword evidence="12" id="KW-0472">Membrane</keyword>
<reference evidence="14" key="1">
    <citation type="submission" date="2019-10" db="EMBL/GenBank/DDBJ databases">
        <title>Nonomuraea sp. nov., isolated from Phyllanthus amarus.</title>
        <authorList>
            <person name="Klykleung N."/>
            <person name="Tanasupawat S."/>
        </authorList>
    </citation>
    <scope>NUCLEOTIDE SEQUENCE [LARGE SCALE GENOMIC DNA]</scope>
    <source>
        <strain evidence="14">3MP-10</strain>
    </source>
</reference>
<accession>A0A5N6AC55</accession>
<evidence type="ECO:0000256" key="8">
    <source>
        <dbReference type="ARBA" id="ARBA00022840"/>
    </source>
</evidence>
<dbReference type="PANTHER" id="PTHR44936">
    <property type="entry name" value="SENSOR PROTEIN CREC"/>
    <property type="match status" value="1"/>
</dbReference>
<evidence type="ECO:0000256" key="4">
    <source>
        <dbReference type="ARBA" id="ARBA00022679"/>
    </source>
</evidence>
<evidence type="ECO:0000256" key="11">
    <source>
        <dbReference type="SAM" id="MobiDB-lite"/>
    </source>
</evidence>
<evidence type="ECO:0000256" key="5">
    <source>
        <dbReference type="ARBA" id="ARBA00022692"/>
    </source>
</evidence>
<protein>
    <recommendedName>
        <fullName evidence="2">histidine kinase</fullName>
        <ecNumber evidence="2">2.7.13.3</ecNumber>
    </recommendedName>
</protein>
<feature type="region of interest" description="Disordered" evidence="11">
    <location>
        <begin position="1"/>
        <end position="25"/>
    </location>
</feature>
<dbReference type="SUPFAM" id="SSF158472">
    <property type="entry name" value="HAMP domain-like"/>
    <property type="match status" value="1"/>
</dbReference>
<keyword evidence="8" id="KW-0067">ATP-binding</keyword>
<feature type="transmembrane region" description="Helical" evidence="12">
    <location>
        <begin position="307"/>
        <end position="327"/>
    </location>
</feature>
<evidence type="ECO:0000259" key="13">
    <source>
        <dbReference type="PROSITE" id="PS50885"/>
    </source>
</evidence>
<comment type="caution">
    <text evidence="14">The sequence shown here is derived from an EMBL/GenBank/DDBJ whole genome shotgun (WGS) entry which is preliminary data.</text>
</comment>
<keyword evidence="4" id="KW-0808">Transferase</keyword>
<evidence type="ECO:0000256" key="2">
    <source>
        <dbReference type="ARBA" id="ARBA00012438"/>
    </source>
</evidence>
<feature type="transmembrane region" description="Helical" evidence="12">
    <location>
        <begin position="43"/>
        <end position="61"/>
    </location>
</feature>
<evidence type="ECO:0000256" key="12">
    <source>
        <dbReference type="SAM" id="Phobius"/>
    </source>
</evidence>